<dbReference type="InterPro" id="IPR000772">
    <property type="entry name" value="Ricin_B_lectin"/>
</dbReference>
<evidence type="ECO:0000256" key="6">
    <source>
        <dbReference type="ARBA" id="ARBA00022679"/>
    </source>
</evidence>
<dbReference type="GO" id="GO:0000139">
    <property type="term" value="C:Golgi membrane"/>
    <property type="evidence" value="ECO:0007669"/>
    <property type="project" value="UniProtKB-SubCell"/>
</dbReference>
<evidence type="ECO:0000256" key="16">
    <source>
        <dbReference type="RuleBase" id="RU361242"/>
    </source>
</evidence>
<dbReference type="GO" id="GO:0006493">
    <property type="term" value="P:protein O-linked glycosylation"/>
    <property type="evidence" value="ECO:0007669"/>
    <property type="project" value="TreeGrafter"/>
</dbReference>
<feature type="domain" description="Ricin B lectin" evidence="17">
    <location>
        <begin position="526"/>
        <end position="659"/>
    </location>
</feature>
<evidence type="ECO:0000313" key="18">
    <source>
        <dbReference type="EMBL" id="KAK7603376.1"/>
    </source>
</evidence>
<evidence type="ECO:0000256" key="9">
    <source>
        <dbReference type="ARBA" id="ARBA00022734"/>
    </source>
</evidence>
<proteinExistence type="inferred from homology"/>
<keyword evidence="10" id="KW-0735">Signal-anchor</keyword>
<comment type="subcellular location">
    <subcellularLocation>
        <location evidence="2 16">Golgi apparatus membrane</location>
        <topology evidence="2 16">Single-pass type II membrane protein</topology>
    </subcellularLocation>
</comment>
<keyword evidence="8" id="KW-0479">Metal-binding</keyword>
<evidence type="ECO:0000256" key="7">
    <source>
        <dbReference type="ARBA" id="ARBA00022692"/>
    </source>
</evidence>
<dbReference type="SUPFAM" id="SSF53448">
    <property type="entry name" value="Nucleotide-diphospho-sugar transferases"/>
    <property type="match status" value="1"/>
</dbReference>
<evidence type="ECO:0000313" key="19">
    <source>
        <dbReference type="Proteomes" id="UP001367676"/>
    </source>
</evidence>
<evidence type="ECO:0000256" key="14">
    <source>
        <dbReference type="ARBA" id="ARBA00023157"/>
    </source>
</evidence>
<gene>
    <name evidence="18" type="ORF">V9T40_003375</name>
</gene>
<dbReference type="InterPro" id="IPR035992">
    <property type="entry name" value="Ricin_B-like_lectins"/>
</dbReference>
<dbReference type="SUPFAM" id="SSF50370">
    <property type="entry name" value="Ricin B-like lectins"/>
    <property type="match status" value="1"/>
</dbReference>
<dbReference type="GO" id="GO:0030246">
    <property type="term" value="F:carbohydrate binding"/>
    <property type="evidence" value="ECO:0007669"/>
    <property type="project" value="UniProtKB-KW"/>
</dbReference>
<dbReference type="GO" id="GO:0004653">
    <property type="term" value="F:polypeptide N-acetylgalactosaminyltransferase activity"/>
    <property type="evidence" value="ECO:0007669"/>
    <property type="project" value="UniProtKB-ARBA"/>
</dbReference>
<evidence type="ECO:0000259" key="17">
    <source>
        <dbReference type="SMART" id="SM00458"/>
    </source>
</evidence>
<dbReference type="Gene3D" id="3.90.550.10">
    <property type="entry name" value="Spore Coat Polysaccharide Biosynthesis Protein SpsA, Chain A"/>
    <property type="match status" value="1"/>
</dbReference>
<dbReference type="FunFam" id="3.90.550.10:FF:000021">
    <property type="entry name" value="Polypeptide N-acetylgalactosaminyltransferase"/>
    <property type="match status" value="1"/>
</dbReference>
<keyword evidence="14 16" id="KW-1015">Disulfide bond</keyword>
<keyword evidence="7" id="KW-0812">Transmembrane</keyword>
<evidence type="ECO:0000256" key="12">
    <source>
        <dbReference type="ARBA" id="ARBA00023034"/>
    </source>
</evidence>
<dbReference type="PANTHER" id="PTHR11675">
    <property type="entry name" value="N-ACETYLGALACTOSAMINYLTRANSFERASE"/>
    <property type="match status" value="1"/>
</dbReference>
<dbReference type="Pfam" id="PF00535">
    <property type="entry name" value="Glycos_transf_2"/>
    <property type="match status" value="1"/>
</dbReference>
<keyword evidence="13" id="KW-0472">Membrane</keyword>
<keyword evidence="11" id="KW-1133">Transmembrane helix</keyword>
<dbReference type="AlphaFoldDB" id="A0AAN9TUY2"/>
<evidence type="ECO:0000256" key="11">
    <source>
        <dbReference type="ARBA" id="ARBA00022989"/>
    </source>
</evidence>
<dbReference type="PROSITE" id="PS50231">
    <property type="entry name" value="RICIN_B_LECTIN"/>
    <property type="match status" value="1"/>
</dbReference>
<name>A0AAN9TUY2_9HEMI</name>
<dbReference type="EC" id="2.4.1.-" evidence="16"/>
<dbReference type="InterPro" id="IPR045885">
    <property type="entry name" value="GalNAc-T"/>
</dbReference>
<evidence type="ECO:0000256" key="15">
    <source>
        <dbReference type="ARBA" id="ARBA00023211"/>
    </source>
</evidence>
<comment type="cofactor">
    <cofactor evidence="1 16">
        <name>Mn(2+)</name>
        <dbReference type="ChEBI" id="CHEBI:29035"/>
    </cofactor>
</comment>
<evidence type="ECO:0000256" key="13">
    <source>
        <dbReference type="ARBA" id="ARBA00023136"/>
    </source>
</evidence>
<organism evidence="18 19">
    <name type="scientific">Parthenolecanium corni</name>
    <dbReference type="NCBI Taxonomy" id="536013"/>
    <lineage>
        <taxon>Eukaryota</taxon>
        <taxon>Metazoa</taxon>
        <taxon>Ecdysozoa</taxon>
        <taxon>Arthropoda</taxon>
        <taxon>Hexapoda</taxon>
        <taxon>Insecta</taxon>
        <taxon>Pterygota</taxon>
        <taxon>Neoptera</taxon>
        <taxon>Paraneoptera</taxon>
        <taxon>Hemiptera</taxon>
        <taxon>Sternorrhyncha</taxon>
        <taxon>Coccoidea</taxon>
        <taxon>Coccidae</taxon>
        <taxon>Parthenolecanium</taxon>
    </lineage>
</organism>
<evidence type="ECO:0000256" key="5">
    <source>
        <dbReference type="ARBA" id="ARBA00022676"/>
    </source>
</evidence>
<dbReference type="InterPro" id="IPR029044">
    <property type="entry name" value="Nucleotide-diphossugar_trans"/>
</dbReference>
<dbReference type="GO" id="GO:0046872">
    <property type="term" value="F:metal ion binding"/>
    <property type="evidence" value="ECO:0007669"/>
    <property type="project" value="UniProtKB-KW"/>
</dbReference>
<dbReference type="Proteomes" id="UP001367676">
    <property type="component" value="Unassembled WGS sequence"/>
</dbReference>
<dbReference type="Gene3D" id="2.80.10.50">
    <property type="match status" value="1"/>
</dbReference>
<evidence type="ECO:0000256" key="1">
    <source>
        <dbReference type="ARBA" id="ARBA00001936"/>
    </source>
</evidence>
<keyword evidence="9 16" id="KW-0430">Lectin</keyword>
<dbReference type="Pfam" id="PF00652">
    <property type="entry name" value="Ricin_B_lectin"/>
    <property type="match status" value="1"/>
</dbReference>
<evidence type="ECO:0000256" key="8">
    <source>
        <dbReference type="ARBA" id="ARBA00022723"/>
    </source>
</evidence>
<comment type="pathway">
    <text evidence="3 16">Protein modification; protein glycosylation.</text>
</comment>
<dbReference type="EMBL" id="JBBCAQ010000006">
    <property type="protein sequence ID" value="KAK7603376.1"/>
    <property type="molecule type" value="Genomic_DNA"/>
</dbReference>
<keyword evidence="19" id="KW-1185">Reference proteome</keyword>
<evidence type="ECO:0000256" key="10">
    <source>
        <dbReference type="ARBA" id="ARBA00022968"/>
    </source>
</evidence>
<evidence type="ECO:0000256" key="2">
    <source>
        <dbReference type="ARBA" id="ARBA00004323"/>
    </source>
</evidence>
<keyword evidence="12 16" id="KW-0333">Golgi apparatus</keyword>
<dbReference type="SMART" id="SM00458">
    <property type="entry name" value="RICIN"/>
    <property type="match status" value="1"/>
</dbReference>
<accession>A0AAN9TUY2</accession>
<comment type="caution">
    <text evidence="18">The sequence shown here is derived from an EMBL/GenBank/DDBJ whole genome shotgun (WGS) entry which is preliminary data.</text>
</comment>
<dbReference type="CDD" id="cd02510">
    <property type="entry name" value="pp-GalNAc-T"/>
    <property type="match status" value="1"/>
</dbReference>
<keyword evidence="6 16" id="KW-0808">Transferase</keyword>
<evidence type="ECO:0000256" key="3">
    <source>
        <dbReference type="ARBA" id="ARBA00004922"/>
    </source>
</evidence>
<sequence>MINLLEPHRQKDVCRNDLGPWIGDVSLNDDWLLCGGGVRLSLWNLRNLTFPMSVFKKTKDDGIHVAKFHQNSKLRLPNQLNEPAGRQFHKPNNALADTIENEIPEDSVAADTQSINPDPGPDALEDVTSVQPDEVYEALIKADEEKIIPGLGDYGEPVDETPFMARYEVARIMKKEAFNRALSDRISLSRRLPDARNVMCAVKNYDQQLPSASVIIIFINEAWSTLLRTVHSTLNQSPEKHLKEVILIDDFSSRDELKGKLDYYLRTRLPPKVKLVRLKERNGLIRARMAGAREATGDVLVFLDSHCECIVGWLEPQLQRIKEKRDAVLCPIIDVINDENMAYMYSTSNEFQVGGFSWSGHFTWIPIPGFEKQRLNSSTDLARSPTMAGGLFAIERKYFWDIGSYDAEMEVWGGENLEMSFRIWQCGGTLEVAPCSRVGHIFRAFHPYSFPGRKDTHGINTARMVEVWMDDYKRLFYYHRPDLKNASIGDISSRKQLREELQCRDFKWYLNNVIPQKFVLDENVLAYGRLRSRTRRICMDTLTKSEYQPHDVGVYNCHDQLYMSQFFSWSKKGEIRREELCAEVKLRHIIIPGLIGGAKGNVTLTRCSDSPNQVWTHENELIRHKETGYCIHAYGLRPEELLTVANCQESDLYFKWTWEFIAVSDNEMVKNILF</sequence>
<comment type="similarity">
    <text evidence="4 16">Belongs to the glycosyltransferase 2 family. GalNAc-T subfamily.</text>
</comment>
<dbReference type="InterPro" id="IPR001173">
    <property type="entry name" value="Glyco_trans_2-like"/>
</dbReference>
<keyword evidence="15 16" id="KW-0464">Manganese</keyword>
<reference evidence="18 19" key="1">
    <citation type="submission" date="2024-03" db="EMBL/GenBank/DDBJ databases">
        <title>Adaptation during the transition from Ophiocordyceps entomopathogen to insect associate is accompanied by gene loss and intensified selection.</title>
        <authorList>
            <person name="Ward C.M."/>
            <person name="Onetto C.A."/>
            <person name="Borneman A.R."/>
        </authorList>
    </citation>
    <scope>NUCLEOTIDE SEQUENCE [LARGE SCALE GENOMIC DNA]</scope>
    <source>
        <strain evidence="18">AWRI1</strain>
        <tissue evidence="18">Single Adult Female</tissue>
    </source>
</reference>
<keyword evidence="5 16" id="KW-0328">Glycosyltransferase</keyword>
<evidence type="ECO:0000256" key="4">
    <source>
        <dbReference type="ARBA" id="ARBA00005680"/>
    </source>
</evidence>
<protein>
    <recommendedName>
        <fullName evidence="16">Polypeptide N-acetylgalactosaminyltransferase</fullName>
        <ecNumber evidence="16">2.4.1.-</ecNumber>
    </recommendedName>
    <alternativeName>
        <fullName evidence="16">Protein-UDP acetylgalactosaminyltransferase</fullName>
    </alternativeName>
</protein>
<dbReference type="PANTHER" id="PTHR11675:SF43">
    <property type="entry name" value="POLYPEPTIDE N-ACETYLGALACTOSAMINYLTRANSFERASE 1"/>
    <property type="match status" value="1"/>
</dbReference>